<proteinExistence type="predicted"/>
<keyword evidence="4" id="KW-1185">Reference proteome</keyword>
<dbReference type="GO" id="GO:0016787">
    <property type="term" value="F:hydrolase activity"/>
    <property type="evidence" value="ECO:0007669"/>
    <property type="project" value="UniProtKB-KW"/>
</dbReference>
<gene>
    <name evidence="3" type="ORF">H8B17_06780</name>
</gene>
<dbReference type="InterPro" id="IPR050300">
    <property type="entry name" value="GDXG_lipolytic_enzyme"/>
</dbReference>
<dbReference type="EMBL" id="JACNYK010000002">
    <property type="protein sequence ID" value="MBD1425282.1"/>
    <property type="molecule type" value="Genomic_DNA"/>
</dbReference>
<dbReference type="InterPro" id="IPR049492">
    <property type="entry name" value="BD-FAE-like_dom"/>
</dbReference>
<evidence type="ECO:0000313" key="3">
    <source>
        <dbReference type="EMBL" id="MBD1425282.1"/>
    </source>
</evidence>
<dbReference type="Proteomes" id="UP000606494">
    <property type="component" value="Unassembled WGS sequence"/>
</dbReference>
<name>A0ABR7Y1W0_9SPHI</name>
<reference evidence="3 4" key="1">
    <citation type="submission" date="2020-08" db="EMBL/GenBank/DDBJ databases">
        <title>Sphingobacterium sp. DN00404 isolated from aquaculture water.</title>
        <authorList>
            <person name="Zhang M."/>
        </authorList>
    </citation>
    <scope>NUCLEOTIDE SEQUENCE [LARGE SCALE GENOMIC DNA]</scope>
    <source>
        <strain evidence="3 4">KCTC 32294</strain>
    </source>
</reference>
<dbReference type="Gene3D" id="3.40.50.1820">
    <property type="entry name" value="alpha/beta hydrolase"/>
    <property type="match status" value="1"/>
</dbReference>
<keyword evidence="1 3" id="KW-0378">Hydrolase</keyword>
<dbReference type="SUPFAM" id="SSF53474">
    <property type="entry name" value="alpha/beta-Hydrolases"/>
    <property type="match status" value="1"/>
</dbReference>
<dbReference type="PANTHER" id="PTHR48081:SF9">
    <property type="entry name" value="CARBOXYLESTERASE"/>
    <property type="match status" value="1"/>
</dbReference>
<dbReference type="Pfam" id="PF20434">
    <property type="entry name" value="BD-FAE"/>
    <property type="match status" value="1"/>
</dbReference>
<feature type="domain" description="BD-FAE-like" evidence="2">
    <location>
        <begin position="47"/>
        <end position="210"/>
    </location>
</feature>
<dbReference type="PANTHER" id="PTHR48081">
    <property type="entry name" value="AB HYDROLASE SUPERFAMILY PROTEIN C4A8.06C"/>
    <property type="match status" value="1"/>
</dbReference>
<organism evidence="3 4">
    <name type="scientific">Sphingobacterium arenae</name>
    <dbReference type="NCBI Taxonomy" id="1280598"/>
    <lineage>
        <taxon>Bacteria</taxon>
        <taxon>Pseudomonadati</taxon>
        <taxon>Bacteroidota</taxon>
        <taxon>Sphingobacteriia</taxon>
        <taxon>Sphingobacteriales</taxon>
        <taxon>Sphingobacteriaceae</taxon>
        <taxon>Sphingobacterium</taxon>
    </lineage>
</organism>
<evidence type="ECO:0000256" key="1">
    <source>
        <dbReference type="ARBA" id="ARBA00022801"/>
    </source>
</evidence>
<dbReference type="InterPro" id="IPR029058">
    <property type="entry name" value="AB_hydrolase_fold"/>
</dbReference>
<evidence type="ECO:0000259" key="2">
    <source>
        <dbReference type="Pfam" id="PF20434"/>
    </source>
</evidence>
<evidence type="ECO:0000313" key="4">
    <source>
        <dbReference type="Proteomes" id="UP000606494"/>
    </source>
</evidence>
<comment type="caution">
    <text evidence="3">The sequence shown here is derived from an EMBL/GenBank/DDBJ whole genome shotgun (WGS) entry which is preliminary data.</text>
</comment>
<dbReference type="RefSeq" id="WP_190308456.1">
    <property type="nucleotide sequence ID" value="NZ_JACNYK010000002.1"/>
</dbReference>
<accession>A0ABR7Y1W0</accession>
<sequence length="271" mass="30127">MRLLILLFISLGIGSIGYTQEIRYETVENISYVGETASDYAKEQCKLDIHYPTSGSNVPVVLWFHGGGLTGGGKEIPAFLKEKGLVIVGVGYRFSPKVKVEDIIRDAAKATSFVMKNIGKYQGDTEKMFISGHSAGGYLALMLALNKTYLATEGMDADQLAGIIPFSAQTITHFTARNEQGIKEEQPTIDALAPLFWVRKDAPPITLLTGDRELEMLGRYEENAYLKRMLSIVGHENVTLFEFQGYNHGMVYPGLPILLQEVKRLSEKRKK</sequence>
<protein>
    <submittedName>
        <fullName evidence="3">Alpha/beta hydrolase</fullName>
    </submittedName>
</protein>